<feature type="region of interest" description="Disordered" evidence="1">
    <location>
        <begin position="77"/>
        <end position="96"/>
    </location>
</feature>
<proteinExistence type="predicted"/>
<feature type="non-terminal residue" evidence="2">
    <location>
        <position position="1"/>
    </location>
</feature>
<dbReference type="Proteomes" id="UP001276150">
    <property type="component" value="Unassembled WGS sequence"/>
</dbReference>
<gene>
    <name evidence="2" type="ORF">ORD21_17410</name>
</gene>
<dbReference type="RefSeq" id="WP_317641734.1">
    <property type="nucleotide sequence ID" value="NZ_JAPMIV010000059.1"/>
</dbReference>
<organism evidence="2 3">
    <name type="scientific">Deinococcus arenicola</name>
    <dbReference type="NCBI Taxonomy" id="2994950"/>
    <lineage>
        <taxon>Bacteria</taxon>
        <taxon>Thermotogati</taxon>
        <taxon>Deinococcota</taxon>
        <taxon>Deinococci</taxon>
        <taxon>Deinococcales</taxon>
        <taxon>Deinococcaceae</taxon>
        <taxon>Deinococcus</taxon>
    </lineage>
</organism>
<evidence type="ECO:0000256" key="1">
    <source>
        <dbReference type="SAM" id="MobiDB-lite"/>
    </source>
</evidence>
<accession>A0ABU4DVA2</accession>
<keyword evidence="3" id="KW-1185">Reference proteome</keyword>
<dbReference type="EMBL" id="JAPMIV010000059">
    <property type="protein sequence ID" value="MDV6376375.1"/>
    <property type="molecule type" value="Genomic_DNA"/>
</dbReference>
<comment type="caution">
    <text evidence="2">The sequence shown here is derived from an EMBL/GenBank/DDBJ whole genome shotgun (WGS) entry which is preliminary data.</text>
</comment>
<evidence type="ECO:0000313" key="3">
    <source>
        <dbReference type="Proteomes" id="UP001276150"/>
    </source>
</evidence>
<reference evidence="2 3" key="1">
    <citation type="submission" date="2022-11" db="EMBL/GenBank/DDBJ databases">
        <title>Deinococcus ZS9-10, Low Temperature and Draught-tolerating, UV-resistant Bacteria from Continental Antarctica.</title>
        <authorList>
            <person name="Cheng L."/>
        </authorList>
    </citation>
    <scope>NUCLEOTIDE SEQUENCE [LARGE SCALE GENOMIC DNA]</scope>
    <source>
        <strain evidence="2 3">ZS9-10</strain>
    </source>
</reference>
<name>A0ABU4DVA2_9DEIO</name>
<evidence type="ECO:0000313" key="2">
    <source>
        <dbReference type="EMBL" id="MDV6376375.1"/>
    </source>
</evidence>
<protein>
    <submittedName>
        <fullName evidence="2">Uncharacterized protein</fullName>
    </submittedName>
</protein>
<sequence length="196" mass="21379">LELRFTPYCLKKYGGGSSALTLRFFCDKCSRGDHMSGTKFWIAGQLVTPGEKPAEAVSELATLETQLREHLAAQREKHEAELSEREAELSTRDSELSTLKAERDSLSELSQRTADAVLARQAYLSVPRATDEHPNGQVLPQAVAQGFDDLHTQVQTLEAELAQARAGALPADARQRLIDIPGVAEKLADKILAALA</sequence>